<evidence type="ECO:0000313" key="2">
    <source>
        <dbReference type="EMBL" id="OBK90505.1"/>
    </source>
</evidence>
<accession>A0A1A3U6H0</accession>
<dbReference type="InterPro" id="IPR003779">
    <property type="entry name" value="CMD-like"/>
</dbReference>
<organism evidence="2 3">
    <name type="scientific">Mycolicibacter sinensis (strain JDM601)</name>
    <name type="common">Mycobacterium sinense</name>
    <dbReference type="NCBI Taxonomy" id="875328"/>
    <lineage>
        <taxon>Bacteria</taxon>
        <taxon>Bacillati</taxon>
        <taxon>Actinomycetota</taxon>
        <taxon>Actinomycetes</taxon>
        <taxon>Mycobacteriales</taxon>
        <taxon>Mycobacteriaceae</taxon>
        <taxon>Mycolicibacter</taxon>
    </lineage>
</organism>
<gene>
    <name evidence="2" type="ORF">A5648_17275</name>
</gene>
<dbReference type="AlphaFoldDB" id="A0A1A3U6H0"/>
<dbReference type="SUPFAM" id="SSF69118">
    <property type="entry name" value="AhpD-like"/>
    <property type="match status" value="1"/>
</dbReference>
<dbReference type="InterPro" id="IPR029032">
    <property type="entry name" value="AhpD-like"/>
</dbReference>
<evidence type="ECO:0000313" key="3">
    <source>
        <dbReference type="Proteomes" id="UP000093759"/>
    </source>
</evidence>
<dbReference type="Proteomes" id="UP000093759">
    <property type="component" value="Unassembled WGS sequence"/>
</dbReference>
<dbReference type="EMBL" id="LZMF01000021">
    <property type="protein sequence ID" value="OBK90505.1"/>
    <property type="molecule type" value="Genomic_DNA"/>
</dbReference>
<dbReference type="PANTHER" id="PTHR34846">
    <property type="entry name" value="4-CARBOXYMUCONOLACTONE DECARBOXYLASE FAMILY PROTEIN (AFU_ORTHOLOGUE AFUA_6G11590)"/>
    <property type="match status" value="1"/>
</dbReference>
<dbReference type="Gene3D" id="1.20.1290.10">
    <property type="entry name" value="AhpD-like"/>
    <property type="match status" value="1"/>
</dbReference>
<comment type="caution">
    <text evidence="2">The sequence shown here is derived from an EMBL/GenBank/DDBJ whole genome shotgun (WGS) entry which is preliminary data.</text>
</comment>
<evidence type="ECO:0000259" key="1">
    <source>
        <dbReference type="Pfam" id="PF02627"/>
    </source>
</evidence>
<feature type="domain" description="Carboxymuconolactone decarboxylase-like" evidence="1">
    <location>
        <begin position="52"/>
        <end position="135"/>
    </location>
</feature>
<sequence length="202" mass="22913">MPRIAPVKPKDFSEEFRAALAMLRPPNPRHQPLPTTDRPKALNTLGTLAHHPELARAYFTFNGHLLLGTTLTARQREMVVMRVAALRKSGYEWYQHLFISRDVGLTDEEIGRIAYGPDAPLWSALEANILRAVDEIILDGGIRETTVTALKAEFDTRQLLDLVFTAGGYDILARMFKSFDVALDDDIPELMSRYDQLFTEER</sequence>
<dbReference type="Pfam" id="PF02627">
    <property type="entry name" value="CMD"/>
    <property type="match status" value="1"/>
</dbReference>
<name>A0A1A3U6H0_MYCSD</name>
<dbReference type="RefSeq" id="WP_065023277.1">
    <property type="nucleotide sequence ID" value="NZ_LZMF01000021.1"/>
</dbReference>
<proteinExistence type="predicted"/>
<dbReference type="GO" id="GO:0051920">
    <property type="term" value="F:peroxiredoxin activity"/>
    <property type="evidence" value="ECO:0007669"/>
    <property type="project" value="InterPro"/>
</dbReference>
<dbReference type="PANTHER" id="PTHR34846:SF5">
    <property type="entry name" value="CARBOXYMUCONOLACTONE DECARBOXYLASE-LIKE DOMAIN-CONTAINING PROTEIN"/>
    <property type="match status" value="1"/>
</dbReference>
<reference evidence="3" key="1">
    <citation type="submission" date="2016-06" db="EMBL/GenBank/DDBJ databases">
        <authorList>
            <person name="Sutton G."/>
            <person name="Brinkac L."/>
            <person name="Sanka R."/>
            <person name="Adams M."/>
            <person name="Lau E."/>
            <person name="Garcia-Basteiro A."/>
            <person name="Lopez-Varela E."/>
            <person name="Palencia S."/>
        </authorList>
    </citation>
    <scope>NUCLEOTIDE SEQUENCE [LARGE SCALE GENOMIC DNA]</scope>
    <source>
        <strain evidence="3">1274684.2</strain>
    </source>
</reference>
<protein>
    <submittedName>
        <fullName evidence="2">Carboxymuconolactone decarboxylase</fullName>
    </submittedName>
</protein>